<dbReference type="EMBL" id="LJGZ01000098">
    <property type="protein sequence ID" value="OEV17541.1"/>
    <property type="molecule type" value="Genomic_DNA"/>
</dbReference>
<organism evidence="1 2">
    <name type="scientific">Streptomyces nanshensis</name>
    <dbReference type="NCBI Taxonomy" id="518642"/>
    <lineage>
        <taxon>Bacteria</taxon>
        <taxon>Bacillati</taxon>
        <taxon>Actinomycetota</taxon>
        <taxon>Actinomycetes</taxon>
        <taxon>Kitasatosporales</taxon>
        <taxon>Streptomycetaceae</taxon>
        <taxon>Streptomyces</taxon>
    </lineage>
</organism>
<gene>
    <name evidence="1" type="ORF">AN221_29230</name>
</gene>
<dbReference type="SUPFAM" id="SSF47336">
    <property type="entry name" value="ACP-like"/>
    <property type="match status" value="1"/>
</dbReference>
<protein>
    <submittedName>
        <fullName evidence="1">Acetyl xylan esterase</fullName>
    </submittedName>
</protein>
<dbReference type="Proteomes" id="UP000175971">
    <property type="component" value="Unassembled WGS sequence"/>
</dbReference>
<dbReference type="InterPro" id="IPR036736">
    <property type="entry name" value="ACP-like_sf"/>
</dbReference>
<dbReference type="PATRIC" id="fig|518642.7.peg.3698"/>
<dbReference type="RefSeq" id="WP_070203372.1">
    <property type="nucleotide sequence ID" value="NZ_LJGZ01000098.1"/>
</dbReference>
<dbReference type="OrthoDB" id="3396741at2"/>
<accession>A0A1E7LN09</accession>
<evidence type="ECO:0000313" key="1">
    <source>
        <dbReference type="EMBL" id="OEV17541.1"/>
    </source>
</evidence>
<evidence type="ECO:0000313" key="2">
    <source>
        <dbReference type="Proteomes" id="UP000175971"/>
    </source>
</evidence>
<comment type="caution">
    <text evidence="1">The sequence shown here is derived from an EMBL/GenBank/DDBJ whole genome shotgun (WGS) entry which is preliminary data.</text>
</comment>
<sequence>MEQVLAWLHEKNPGLDGEIRSDEDLIEARLIDSMDFLEFIDLLEEISGDTIDLQEVTIDDFRTLARVQERFLNSADPAEVPAG</sequence>
<dbReference type="Gene3D" id="1.10.1200.10">
    <property type="entry name" value="ACP-like"/>
    <property type="match status" value="1"/>
</dbReference>
<proteinExistence type="predicted"/>
<name>A0A1E7LN09_9ACTN</name>
<reference evidence="1 2" key="1">
    <citation type="journal article" date="2016" name="Front. Microbiol.">
        <title>Comparative Genomics Analysis of Streptomyces Species Reveals Their Adaptation to the Marine Environment and Their Diversity at the Genomic Level.</title>
        <authorList>
            <person name="Tian X."/>
            <person name="Zhang Z."/>
            <person name="Yang T."/>
            <person name="Chen M."/>
            <person name="Li J."/>
            <person name="Chen F."/>
            <person name="Yang J."/>
            <person name="Li W."/>
            <person name="Zhang B."/>
            <person name="Zhang Z."/>
            <person name="Wu J."/>
            <person name="Zhang C."/>
            <person name="Long L."/>
            <person name="Xiao J."/>
        </authorList>
    </citation>
    <scope>NUCLEOTIDE SEQUENCE [LARGE SCALE GENOMIC DNA]</scope>
    <source>
        <strain evidence="1 2">SCSIO M10372</strain>
    </source>
</reference>
<dbReference type="AlphaFoldDB" id="A0A1E7LN09"/>
<keyword evidence="2" id="KW-1185">Reference proteome</keyword>